<keyword evidence="3" id="KW-0560">Oxidoreductase</keyword>
<evidence type="ECO:0000313" key="4">
    <source>
        <dbReference type="Proteomes" id="UP001262835"/>
    </source>
</evidence>
<dbReference type="GO" id="GO:0051213">
    <property type="term" value="F:dioxygenase activity"/>
    <property type="evidence" value="ECO:0007669"/>
    <property type="project" value="UniProtKB-KW"/>
</dbReference>
<dbReference type="Proteomes" id="UP001262835">
    <property type="component" value="Unassembled WGS sequence"/>
</dbReference>
<protein>
    <submittedName>
        <fullName evidence="3">Dioxygenase</fullName>
    </submittedName>
</protein>
<organism evidence="3 4">
    <name type="scientific">Microbacterium aquilitoris</name>
    <dbReference type="NCBI Taxonomy" id="3067307"/>
    <lineage>
        <taxon>Bacteria</taxon>
        <taxon>Bacillati</taxon>
        <taxon>Actinomycetota</taxon>
        <taxon>Actinomycetes</taxon>
        <taxon>Micrococcales</taxon>
        <taxon>Microbacteriaceae</taxon>
        <taxon>Microbacterium</taxon>
    </lineage>
</organism>
<keyword evidence="4" id="KW-1185">Reference proteome</keyword>
<comment type="caution">
    <text evidence="3">The sequence shown here is derived from an EMBL/GenBank/DDBJ whole genome shotgun (WGS) entry which is preliminary data.</text>
</comment>
<evidence type="ECO:0000256" key="2">
    <source>
        <dbReference type="SAM" id="Phobius"/>
    </source>
</evidence>
<feature type="region of interest" description="Disordered" evidence="1">
    <location>
        <begin position="1"/>
        <end position="27"/>
    </location>
</feature>
<gene>
    <name evidence="3" type="ORF">Q9S78_11595</name>
</gene>
<sequence>MAGLVRSPDGRIAVAAGKSRPRASAQERERVRLYEARRRFNASLVQRRRRDNVIAGVAGGILLLGILAGQASYYTVGPGTPEPAPSPTPTSTTSETPAPSPTATDSPTPTPTP</sequence>
<feature type="region of interest" description="Disordered" evidence="1">
    <location>
        <begin position="73"/>
        <end position="113"/>
    </location>
</feature>
<name>A0ABU3GKT2_9MICO</name>
<proteinExistence type="predicted"/>
<evidence type="ECO:0000256" key="1">
    <source>
        <dbReference type="SAM" id="MobiDB-lite"/>
    </source>
</evidence>
<accession>A0ABU3GKT2</accession>
<keyword evidence="2" id="KW-0472">Membrane</keyword>
<evidence type="ECO:0000313" key="3">
    <source>
        <dbReference type="EMBL" id="MDT3331315.1"/>
    </source>
</evidence>
<keyword evidence="2" id="KW-1133">Transmembrane helix</keyword>
<feature type="transmembrane region" description="Helical" evidence="2">
    <location>
        <begin position="53"/>
        <end position="73"/>
    </location>
</feature>
<dbReference type="RefSeq" id="WP_311870305.1">
    <property type="nucleotide sequence ID" value="NZ_JAUZVT010000002.1"/>
</dbReference>
<keyword evidence="3" id="KW-0223">Dioxygenase</keyword>
<keyword evidence="2" id="KW-0812">Transmembrane</keyword>
<feature type="compositionally biased region" description="Low complexity" evidence="1">
    <location>
        <begin position="89"/>
        <end position="107"/>
    </location>
</feature>
<reference evidence="3 4" key="1">
    <citation type="submission" date="2023-08" db="EMBL/GenBank/DDBJ databases">
        <title>Microbacterium aquilitoris sp. nov. and Microbacterium gwkjibeachense sp. nov., isolated from beach.</title>
        <authorList>
            <person name="Lee S.D."/>
            <person name="Yang H."/>
            <person name="Kim I."/>
        </authorList>
    </citation>
    <scope>NUCLEOTIDE SEQUENCE [LARGE SCALE GENOMIC DNA]</scope>
    <source>
        <strain evidence="3 4">KSW-18</strain>
    </source>
</reference>
<dbReference type="EMBL" id="JAUZVT010000002">
    <property type="protein sequence ID" value="MDT3331315.1"/>
    <property type="molecule type" value="Genomic_DNA"/>
</dbReference>